<feature type="region of interest" description="Disordered" evidence="1">
    <location>
        <begin position="33"/>
        <end position="73"/>
    </location>
</feature>
<keyword evidence="3" id="KW-1185">Reference proteome</keyword>
<feature type="compositionally biased region" description="Basic and acidic residues" evidence="1">
    <location>
        <begin position="48"/>
        <end position="65"/>
    </location>
</feature>
<comment type="caution">
    <text evidence="2">The sequence shown here is derived from an EMBL/GenBank/DDBJ whole genome shotgun (WGS) entry which is preliminary data.</text>
</comment>
<accession>A0AAW1LVL6</accession>
<evidence type="ECO:0000313" key="2">
    <source>
        <dbReference type="EMBL" id="KAK9737793.1"/>
    </source>
</evidence>
<feature type="compositionally biased region" description="Acidic residues" evidence="1">
    <location>
        <begin position="33"/>
        <end position="47"/>
    </location>
</feature>
<organism evidence="2 3">
    <name type="scientific">Popillia japonica</name>
    <name type="common">Japanese beetle</name>
    <dbReference type="NCBI Taxonomy" id="7064"/>
    <lineage>
        <taxon>Eukaryota</taxon>
        <taxon>Metazoa</taxon>
        <taxon>Ecdysozoa</taxon>
        <taxon>Arthropoda</taxon>
        <taxon>Hexapoda</taxon>
        <taxon>Insecta</taxon>
        <taxon>Pterygota</taxon>
        <taxon>Neoptera</taxon>
        <taxon>Endopterygota</taxon>
        <taxon>Coleoptera</taxon>
        <taxon>Polyphaga</taxon>
        <taxon>Scarabaeiformia</taxon>
        <taxon>Scarabaeidae</taxon>
        <taxon>Rutelinae</taxon>
        <taxon>Popillia</taxon>
    </lineage>
</organism>
<name>A0AAW1LVL6_POPJA</name>
<proteinExistence type="predicted"/>
<gene>
    <name evidence="2" type="ORF">QE152_g10405</name>
</gene>
<sequence>MEVQFRGQFFPFHTNEELTEEELDALRAAILQEQEEQEIGGTDDDGASDEHVSFSENNTDSKQEAEECSDNENNQIDTCEQIIREPCFVGRDKEAIWRKYPITSNFAKHAQKMWLRYLQGKTTAEIVFTACNAI</sequence>
<dbReference type="AlphaFoldDB" id="A0AAW1LVL6"/>
<reference evidence="2 3" key="1">
    <citation type="journal article" date="2024" name="BMC Genomics">
        <title>De novo assembly and annotation of Popillia japonica's genome with initial clues to its potential as an invasive pest.</title>
        <authorList>
            <person name="Cucini C."/>
            <person name="Boschi S."/>
            <person name="Funari R."/>
            <person name="Cardaioli E."/>
            <person name="Iannotti N."/>
            <person name="Marturano G."/>
            <person name="Paoli F."/>
            <person name="Bruttini M."/>
            <person name="Carapelli A."/>
            <person name="Frati F."/>
            <person name="Nardi F."/>
        </authorList>
    </citation>
    <scope>NUCLEOTIDE SEQUENCE [LARGE SCALE GENOMIC DNA]</scope>
    <source>
        <strain evidence="2">DMR45628</strain>
    </source>
</reference>
<dbReference type="EMBL" id="JASPKY010000095">
    <property type="protein sequence ID" value="KAK9737793.1"/>
    <property type="molecule type" value="Genomic_DNA"/>
</dbReference>
<protein>
    <submittedName>
        <fullName evidence="2">Uncharacterized protein</fullName>
    </submittedName>
</protein>
<evidence type="ECO:0000256" key="1">
    <source>
        <dbReference type="SAM" id="MobiDB-lite"/>
    </source>
</evidence>
<dbReference type="Proteomes" id="UP001458880">
    <property type="component" value="Unassembled WGS sequence"/>
</dbReference>
<evidence type="ECO:0000313" key="3">
    <source>
        <dbReference type="Proteomes" id="UP001458880"/>
    </source>
</evidence>